<proteinExistence type="predicted"/>
<comment type="caution">
    <text evidence="1">The sequence shown here is derived from an EMBL/GenBank/DDBJ whole genome shotgun (WGS) entry which is preliminary data.</text>
</comment>
<dbReference type="EMBL" id="ASPP01009487">
    <property type="protein sequence ID" value="ETO24047.1"/>
    <property type="molecule type" value="Genomic_DNA"/>
</dbReference>
<name>X6NFC9_RETFI</name>
<accession>X6NFC9</accession>
<evidence type="ECO:0000313" key="2">
    <source>
        <dbReference type="Proteomes" id="UP000023152"/>
    </source>
</evidence>
<reference evidence="1 2" key="1">
    <citation type="journal article" date="2013" name="Curr. Biol.">
        <title>The Genome of the Foraminiferan Reticulomyxa filosa.</title>
        <authorList>
            <person name="Glockner G."/>
            <person name="Hulsmann N."/>
            <person name="Schleicher M."/>
            <person name="Noegel A.A."/>
            <person name="Eichinger L."/>
            <person name="Gallinger C."/>
            <person name="Pawlowski J."/>
            <person name="Sierra R."/>
            <person name="Euteneuer U."/>
            <person name="Pillet L."/>
            <person name="Moustafa A."/>
            <person name="Platzer M."/>
            <person name="Groth M."/>
            <person name="Szafranski K."/>
            <person name="Schliwa M."/>
        </authorList>
    </citation>
    <scope>NUCLEOTIDE SEQUENCE [LARGE SCALE GENOMIC DNA]</scope>
</reference>
<evidence type="ECO:0000313" key="1">
    <source>
        <dbReference type="EMBL" id="ETO24047.1"/>
    </source>
</evidence>
<keyword evidence="2" id="KW-1185">Reference proteome</keyword>
<organism evidence="1 2">
    <name type="scientific">Reticulomyxa filosa</name>
    <dbReference type="NCBI Taxonomy" id="46433"/>
    <lineage>
        <taxon>Eukaryota</taxon>
        <taxon>Sar</taxon>
        <taxon>Rhizaria</taxon>
        <taxon>Retaria</taxon>
        <taxon>Foraminifera</taxon>
        <taxon>Monothalamids</taxon>
        <taxon>Reticulomyxidae</taxon>
        <taxon>Reticulomyxa</taxon>
    </lineage>
</organism>
<gene>
    <name evidence="1" type="ORF">RFI_13112</name>
</gene>
<protein>
    <submittedName>
        <fullName evidence="1">Uncharacterized protein</fullName>
    </submittedName>
</protein>
<sequence length="202" mass="23511">MEAKTVPAGLRTPKQRDPKKLDIWANDPGIEWLGTFTSTDSFDLPLVLKATILKLGETTDETFLQVLWSIVVEYAFGSTKLIEKENFFLEKYFKDEGDYWLSKQIIPSSIDGHLWSDGPERHPRVVFVEGVDTFWPSLSLNWSGNEKPWLRFMFEKKQIINTIKMRAEEYRDYGHFAQKILLLSGYPDTEKKENKRLAIFPS</sequence>
<dbReference type="AlphaFoldDB" id="X6NFC9"/>
<dbReference type="Proteomes" id="UP000023152">
    <property type="component" value="Unassembled WGS sequence"/>
</dbReference>